<dbReference type="GO" id="GO:0005737">
    <property type="term" value="C:cytoplasm"/>
    <property type="evidence" value="ECO:0007669"/>
    <property type="project" value="UniProtKB-ARBA"/>
</dbReference>
<dbReference type="Pfam" id="PF01070">
    <property type="entry name" value="FMN_dh"/>
    <property type="match status" value="1"/>
</dbReference>
<dbReference type="AlphaFoldDB" id="A0A840NF80"/>
<dbReference type="InterPro" id="IPR008259">
    <property type="entry name" value="FMN_hydac_DH_AS"/>
</dbReference>
<evidence type="ECO:0000256" key="5">
    <source>
        <dbReference type="ARBA" id="ARBA00024042"/>
    </source>
</evidence>
<feature type="binding site" evidence="7">
    <location>
        <position position="132"/>
    </location>
    <ligand>
        <name>glyoxylate</name>
        <dbReference type="ChEBI" id="CHEBI:36655"/>
    </ligand>
</feature>
<feature type="binding site" evidence="7">
    <location>
        <begin position="75"/>
        <end position="77"/>
    </location>
    <ligand>
        <name>FMN</name>
        <dbReference type="ChEBI" id="CHEBI:58210"/>
    </ligand>
</feature>
<dbReference type="PROSITE" id="PS51349">
    <property type="entry name" value="FMN_HYDROXY_ACID_DH_2"/>
    <property type="match status" value="1"/>
</dbReference>
<dbReference type="EC" id="1.1.3.46" evidence="9"/>
<dbReference type="InterPro" id="IPR012133">
    <property type="entry name" value="Alpha-hydoxy_acid_DH_FMN"/>
</dbReference>
<feature type="active site" description="Proton acceptor" evidence="6">
    <location>
        <position position="250"/>
    </location>
</feature>
<comment type="cofactor">
    <cofactor evidence="1">
        <name>FMN</name>
        <dbReference type="ChEBI" id="CHEBI:58210"/>
    </cofactor>
</comment>
<feature type="binding site" evidence="7">
    <location>
        <position position="250"/>
    </location>
    <ligand>
        <name>glyoxylate</name>
        <dbReference type="ChEBI" id="CHEBI:36655"/>
    </ligand>
</feature>
<dbReference type="CDD" id="cd02809">
    <property type="entry name" value="alpha_hydroxyacid_oxid_FMN"/>
    <property type="match status" value="1"/>
</dbReference>
<evidence type="ECO:0000256" key="3">
    <source>
        <dbReference type="ARBA" id="ARBA00022643"/>
    </source>
</evidence>
<reference evidence="9 10" key="1">
    <citation type="submission" date="2020-08" db="EMBL/GenBank/DDBJ databases">
        <title>Sequencing the genomes of 1000 actinobacteria strains.</title>
        <authorList>
            <person name="Klenk H.-P."/>
        </authorList>
    </citation>
    <scope>NUCLEOTIDE SEQUENCE [LARGE SCALE GENOMIC DNA]</scope>
    <source>
        <strain evidence="9 10">DSM 45582</strain>
    </source>
</reference>
<dbReference type="Proteomes" id="UP000580474">
    <property type="component" value="Unassembled WGS sequence"/>
</dbReference>
<dbReference type="RefSeq" id="WP_184478659.1">
    <property type="nucleotide sequence ID" value="NZ_JACHIV010000001.1"/>
</dbReference>
<evidence type="ECO:0000313" key="9">
    <source>
        <dbReference type="EMBL" id="MBB5068898.1"/>
    </source>
</evidence>
<dbReference type="EMBL" id="JACHIV010000001">
    <property type="protein sequence ID" value="MBB5068898.1"/>
    <property type="molecule type" value="Genomic_DNA"/>
</dbReference>
<evidence type="ECO:0000256" key="2">
    <source>
        <dbReference type="ARBA" id="ARBA00022630"/>
    </source>
</evidence>
<keyword evidence="4 9" id="KW-0560">Oxidoreductase</keyword>
<feature type="domain" description="FMN hydroxy acid dehydrogenase" evidence="8">
    <location>
        <begin position="1"/>
        <end position="355"/>
    </location>
</feature>
<keyword evidence="3 7" id="KW-0288">FMN</keyword>
<dbReference type="Gene3D" id="3.20.20.70">
    <property type="entry name" value="Aldolase class I"/>
    <property type="match status" value="1"/>
</dbReference>
<dbReference type="PIRSF" id="PIRSF000138">
    <property type="entry name" value="Al-hdrx_acd_dh"/>
    <property type="match status" value="1"/>
</dbReference>
<feature type="binding site" evidence="7">
    <location>
        <position position="130"/>
    </location>
    <ligand>
        <name>FMN</name>
        <dbReference type="ChEBI" id="CHEBI:58210"/>
    </ligand>
</feature>
<name>A0A840NF80_9PSEU</name>
<evidence type="ECO:0000256" key="1">
    <source>
        <dbReference type="ARBA" id="ARBA00001917"/>
    </source>
</evidence>
<keyword evidence="10" id="KW-1185">Reference proteome</keyword>
<evidence type="ECO:0000313" key="10">
    <source>
        <dbReference type="Proteomes" id="UP000580474"/>
    </source>
</evidence>
<feature type="binding site" evidence="7">
    <location>
        <position position="253"/>
    </location>
    <ligand>
        <name>glyoxylate</name>
        <dbReference type="ChEBI" id="CHEBI:36655"/>
    </ligand>
</feature>
<sequence>MNGFAEQHDRAKEVLDPVAYDYFAGGAGDERALADNENSFARLALLPRVLRGGANRDLAVRLPGAPDALPIMVAPTAFHRLAHPEGELATARAAAAAGTVLISSMASTVAIDEVVAAAHQVRAEAPVWFQLYLQPDQQVTAALVERAERAGCSALVVTVDSPVFGRHERDRRNGFHDLPDGYAAENMRGLPGGPAEDTRDIEMSPEISWRHVESLRAMTRLPVLLKGILHPDDAHLAVGLGVDGIIVSNHGGRQLDATPAPIEVLPHITNAVGGAIPLLLDGGVRRGTDVAVALALGATAVGVGRPVVWGLAADGEKGVRDVLERLRDEFDQALALCGGRRCGDLTRDLVVRRGFGGGW</sequence>
<dbReference type="GO" id="GO:0016491">
    <property type="term" value="F:oxidoreductase activity"/>
    <property type="evidence" value="ECO:0007669"/>
    <property type="project" value="UniProtKB-KW"/>
</dbReference>
<evidence type="ECO:0000256" key="7">
    <source>
        <dbReference type="PIRSR" id="PIRSR000138-2"/>
    </source>
</evidence>
<evidence type="ECO:0000256" key="4">
    <source>
        <dbReference type="ARBA" id="ARBA00023002"/>
    </source>
</evidence>
<feature type="binding site" evidence="7">
    <location>
        <begin position="304"/>
        <end position="305"/>
    </location>
    <ligand>
        <name>FMN</name>
        <dbReference type="ChEBI" id="CHEBI:58210"/>
    </ligand>
</feature>
<protein>
    <submittedName>
        <fullName evidence="9">4-hydroxymandelate oxidase</fullName>
        <ecNumber evidence="9">1.1.3.46</ecNumber>
    </submittedName>
</protein>
<feature type="binding site" evidence="7">
    <location>
        <position position="248"/>
    </location>
    <ligand>
        <name>FMN</name>
        <dbReference type="ChEBI" id="CHEBI:58210"/>
    </ligand>
</feature>
<dbReference type="InterPro" id="IPR013785">
    <property type="entry name" value="Aldolase_TIM"/>
</dbReference>
<dbReference type="SUPFAM" id="SSF51395">
    <property type="entry name" value="FMN-linked oxidoreductases"/>
    <property type="match status" value="1"/>
</dbReference>
<dbReference type="GO" id="GO:0010181">
    <property type="term" value="F:FMN binding"/>
    <property type="evidence" value="ECO:0007669"/>
    <property type="project" value="InterPro"/>
</dbReference>
<evidence type="ECO:0000256" key="6">
    <source>
        <dbReference type="PIRSR" id="PIRSR000138-1"/>
    </source>
</evidence>
<dbReference type="InterPro" id="IPR037396">
    <property type="entry name" value="FMN_HAD"/>
</dbReference>
<dbReference type="PANTHER" id="PTHR10578:SF107">
    <property type="entry name" value="2-HYDROXYACID OXIDASE 1"/>
    <property type="match status" value="1"/>
</dbReference>
<feature type="binding site" evidence="7">
    <location>
        <position position="104"/>
    </location>
    <ligand>
        <name>FMN</name>
        <dbReference type="ChEBI" id="CHEBI:58210"/>
    </ligand>
</feature>
<feature type="binding site" evidence="7">
    <location>
        <position position="22"/>
    </location>
    <ligand>
        <name>glyoxylate</name>
        <dbReference type="ChEBI" id="CHEBI:36655"/>
    </ligand>
</feature>
<evidence type="ECO:0000259" key="8">
    <source>
        <dbReference type="PROSITE" id="PS51349"/>
    </source>
</evidence>
<accession>A0A840NF80</accession>
<feature type="binding site" evidence="7">
    <location>
        <begin position="281"/>
        <end position="285"/>
    </location>
    <ligand>
        <name>FMN</name>
        <dbReference type="ChEBI" id="CHEBI:58210"/>
    </ligand>
</feature>
<organism evidence="9 10">
    <name type="scientific">Saccharopolyspora gloriosae</name>
    <dbReference type="NCBI Taxonomy" id="455344"/>
    <lineage>
        <taxon>Bacteria</taxon>
        <taxon>Bacillati</taxon>
        <taxon>Actinomycetota</taxon>
        <taxon>Actinomycetes</taxon>
        <taxon>Pseudonocardiales</taxon>
        <taxon>Pseudonocardiaceae</taxon>
        <taxon>Saccharopolyspora</taxon>
    </lineage>
</organism>
<comment type="similarity">
    <text evidence="5">Belongs to the FMN-dependent alpha-hydroxy acid dehydrogenase family.</text>
</comment>
<comment type="caution">
    <text evidence="9">The sequence shown here is derived from an EMBL/GenBank/DDBJ whole genome shotgun (WGS) entry which is preliminary data.</text>
</comment>
<keyword evidence="2 7" id="KW-0285">Flavoprotein</keyword>
<dbReference type="PANTHER" id="PTHR10578">
    <property type="entry name" value="S -2-HYDROXY-ACID OXIDASE-RELATED"/>
    <property type="match status" value="1"/>
</dbReference>
<dbReference type="InterPro" id="IPR000262">
    <property type="entry name" value="FMN-dep_DH"/>
</dbReference>
<feature type="binding site" evidence="7">
    <location>
        <position position="158"/>
    </location>
    <ligand>
        <name>FMN</name>
        <dbReference type="ChEBI" id="CHEBI:58210"/>
    </ligand>
</feature>
<dbReference type="PROSITE" id="PS00557">
    <property type="entry name" value="FMN_HYDROXY_ACID_DH_1"/>
    <property type="match status" value="1"/>
</dbReference>
<feature type="binding site" evidence="7">
    <location>
        <position position="226"/>
    </location>
    <ligand>
        <name>FMN</name>
        <dbReference type="ChEBI" id="CHEBI:58210"/>
    </ligand>
</feature>
<dbReference type="FunFam" id="3.20.20.70:FF:000056">
    <property type="entry name" value="hydroxyacid oxidase 2"/>
    <property type="match status" value="1"/>
</dbReference>
<proteinExistence type="inferred from homology"/>
<gene>
    <name evidence="9" type="ORF">BJ969_001986</name>
</gene>